<dbReference type="AlphaFoldDB" id="A0A6I4IFT2"/>
<keyword evidence="1" id="KW-0732">Signal</keyword>
<feature type="chain" id="PRO_5026285359" evidence="1">
    <location>
        <begin position="20"/>
        <end position="506"/>
    </location>
</feature>
<protein>
    <submittedName>
        <fullName evidence="3">M28 family peptidase</fullName>
    </submittedName>
</protein>
<dbReference type="EMBL" id="WQLA01000006">
    <property type="protein sequence ID" value="MVN92508.1"/>
    <property type="molecule type" value="Genomic_DNA"/>
</dbReference>
<evidence type="ECO:0000313" key="3">
    <source>
        <dbReference type="EMBL" id="MVN92508.1"/>
    </source>
</evidence>
<evidence type="ECO:0000259" key="2">
    <source>
        <dbReference type="Pfam" id="PF04389"/>
    </source>
</evidence>
<dbReference type="InterPro" id="IPR045175">
    <property type="entry name" value="M28_fam"/>
</dbReference>
<proteinExistence type="predicted"/>
<evidence type="ECO:0000256" key="1">
    <source>
        <dbReference type="SAM" id="SignalP"/>
    </source>
</evidence>
<dbReference type="PANTHER" id="PTHR12147:SF26">
    <property type="entry name" value="PEPTIDASE M28 DOMAIN-CONTAINING PROTEIN"/>
    <property type="match status" value="1"/>
</dbReference>
<gene>
    <name evidence="3" type="ORF">GO816_15325</name>
</gene>
<dbReference type="Proteomes" id="UP000434850">
    <property type="component" value="Unassembled WGS sequence"/>
</dbReference>
<dbReference type="PROSITE" id="PS51257">
    <property type="entry name" value="PROKAR_LIPOPROTEIN"/>
    <property type="match status" value="1"/>
</dbReference>
<dbReference type="InterPro" id="IPR007484">
    <property type="entry name" value="Peptidase_M28"/>
</dbReference>
<dbReference type="InterPro" id="IPR018247">
    <property type="entry name" value="EF_Hand_1_Ca_BS"/>
</dbReference>
<reference evidence="3 4" key="1">
    <citation type="submission" date="2019-12" db="EMBL/GenBank/DDBJ databases">
        <title>Mucilaginibacter sp. HME9299 genome sequencing and assembly.</title>
        <authorList>
            <person name="Kang H."/>
            <person name="Kim H."/>
            <person name="Joh K."/>
        </authorList>
    </citation>
    <scope>NUCLEOTIDE SEQUENCE [LARGE SCALE GENOMIC DNA]</scope>
    <source>
        <strain evidence="3 4">HME9299</strain>
    </source>
</reference>
<dbReference type="GO" id="GO:0006508">
    <property type="term" value="P:proteolysis"/>
    <property type="evidence" value="ECO:0007669"/>
    <property type="project" value="InterPro"/>
</dbReference>
<dbReference type="RefSeq" id="WP_157542820.1">
    <property type="nucleotide sequence ID" value="NZ_WQLA01000006.1"/>
</dbReference>
<accession>A0A6I4IFT2</accession>
<comment type="caution">
    <text evidence="3">The sequence shown here is derived from an EMBL/GenBank/DDBJ whole genome shotgun (WGS) entry which is preliminary data.</text>
</comment>
<feature type="signal peptide" evidence="1">
    <location>
        <begin position="1"/>
        <end position="19"/>
    </location>
</feature>
<feature type="domain" description="Peptidase M28" evidence="2">
    <location>
        <begin position="265"/>
        <end position="480"/>
    </location>
</feature>
<dbReference type="Pfam" id="PF04389">
    <property type="entry name" value="Peptidase_M28"/>
    <property type="match status" value="1"/>
</dbReference>
<sequence length="506" mass="54715">MKRVILCGAALAVALGACAQQNATAVKYAKYITVENAKKHLTVVASDEMEGRETGKPGADRAAKYLAGEYQKLGLLPANKGSYFLDVPLSVTSFSVNSMTVNGAKLTQGKDFSVLGGSGVKTINVQEVVFVGYGSEAELKDISVEGKAVLVITEPKPGAEAPARGAFNRVAVALMAKKAALVLGVGKVNPIIANNGRMTLKSATPRPIADRAPILMVSNTVADNLLKASGKNYEQLKAAPAVQTVKASVEAAYATTTTDAKAVDIVAMIPGSDPKLKEEVLVFSAHYDHIGMEPEGTPGDRINNGADDDGSGTVGILEIATAFMKAKKDGKGPRRTVLFLGNVGEEKGLLGSEYYSQNPVFPMANTITDLNIDMIGRRDPAHKDSPDYCYLIGSDKLSTTLHKISENANNTYTKLAVDYKYNDPKDPERIYYRSDHYNFAKHNVPIVFYFDGVHEDYHRVSDEVSKIDFPLLVKRTQLVFYTGWELANRDERPVVDVTNDMPANRN</sequence>
<evidence type="ECO:0000313" key="4">
    <source>
        <dbReference type="Proteomes" id="UP000434850"/>
    </source>
</evidence>
<dbReference type="Gene3D" id="3.40.630.10">
    <property type="entry name" value="Zn peptidases"/>
    <property type="match status" value="2"/>
</dbReference>
<name>A0A6I4IFT2_9SPHI</name>
<organism evidence="3 4">
    <name type="scientific">Mucilaginibacter aquatilis</name>
    <dbReference type="NCBI Taxonomy" id="1517760"/>
    <lineage>
        <taxon>Bacteria</taxon>
        <taxon>Pseudomonadati</taxon>
        <taxon>Bacteroidota</taxon>
        <taxon>Sphingobacteriia</taxon>
        <taxon>Sphingobacteriales</taxon>
        <taxon>Sphingobacteriaceae</taxon>
        <taxon>Mucilaginibacter</taxon>
    </lineage>
</organism>
<dbReference type="PANTHER" id="PTHR12147">
    <property type="entry name" value="METALLOPEPTIDASE M28 FAMILY MEMBER"/>
    <property type="match status" value="1"/>
</dbReference>
<keyword evidence="4" id="KW-1185">Reference proteome</keyword>
<dbReference type="GO" id="GO:0008235">
    <property type="term" value="F:metalloexopeptidase activity"/>
    <property type="evidence" value="ECO:0007669"/>
    <property type="project" value="InterPro"/>
</dbReference>
<dbReference type="PROSITE" id="PS00018">
    <property type="entry name" value="EF_HAND_1"/>
    <property type="match status" value="1"/>
</dbReference>
<dbReference type="SUPFAM" id="SSF53187">
    <property type="entry name" value="Zn-dependent exopeptidases"/>
    <property type="match status" value="1"/>
</dbReference>
<dbReference type="OrthoDB" id="9764939at2"/>